<dbReference type="SMART" id="SM00710">
    <property type="entry name" value="PbH1"/>
    <property type="match status" value="5"/>
</dbReference>
<dbReference type="InterPro" id="IPR011459">
    <property type="entry name" value="DUF1565"/>
</dbReference>
<dbReference type="PROSITE" id="PS51175">
    <property type="entry name" value="CBM6"/>
    <property type="match status" value="1"/>
</dbReference>
<dbReference type="GO" id="GO:0030246">
    <property type="term" value="F:carbohydrate binding"/>
    <property type="evidence" value="ECO:0007669"/>
    <property type="project" value="InterPro"/>
</dbReference>
<name>A0A5S4FNN0_9ACTN</name>
<dbReference type="GO" id="GO:0005576">
    <property type="term" value="C:extracellular region"/>
    <property type="evidence" value="ECO:0007669"/>
    <property type="project" value="UniProtKB-SubCell"/>
</dbReference>
<dbReference type="Pfam" id="PF22842">
    <property type="entry name" value="Pel9A-like_beta_helix"/>
    <property type="match status" value="1"/>
</dbReference>
<dbReference type="Gene3D" id="2.60.120.260">
    <property type="entry name" value="Galactose-binding domain-like"/>
    <property type="match status" value="1"/>
</dbReference>
<dbReference type="CDD" id="cd04082">
    <property type="entry name" value="CBM35_pectate_lyase-like"/>
    <property type="match status" value="1"/>
</dbReference>
<evidence type="ECO:0000256" key="8">
    <source>
        <dbReference type="ARBA" id="ARBA00038263"/>
    </source>
</evidence>
<dbReference type="GO" id="GO:0016837">
    <property type="term" value="F:carbon-oxygen lyase activity, acting on polysaccharides"/>
    <property type="evidence" value="ECO:0007669"/>
    <property type="project" value="TreeGrafter"/>
</dbReference>
<protein>
    <submittedName>
        <fullName evidence="11">Carbohydrate-binding protein</fullName>
    </submittedName>
</protein>
<sequence length="525" mass="54121">MRLRALLASAGLLTGALAALSPSAAHAAPARYEAETSPAVCTGTIDSDRAGYSGSGFCNGGNAVGAYAQFTVNASAAGTATLGIRFANGTTTARPAGVIVNGSTVQTPSFGGTGAWTTWSTTTLTVSLNAGGNTVRLSPTTANGLPNVDYIEVETGSQPPAAALYVATGGDDANPGTLAAPLRTIQRAVDLAQPGTTILIRGGTYAPSTNIQLLKSGTASQPITMRNHDGERVIIDGENMPYTPGAVGSSIPRAERGAVHIEGEYWRLAGLEIIHGPYGIFGLDTSGNVFDRLTTRDNYESGLHLQGASGNNQIINLDSYGNRDPRKNGESADGVAIKEGSGSGNVIRGTRLWKNSDDGLDFWLFLTPVTVESSVAWGNGYNRWNLPGYTGDGNGFKLGGGDPDPAADHVVRNSIAFDNSAHGFTDNGNPGRLLTDRSTAWRNGRTGFEYADSVSVLTRNLAVENQAQASLGSSSSSGNSWDLGGTWTLASTDASTITGPRAADGSIPSSAFLRPASGADVGARF</sequence>
<evidence type="ECO:0000256" key="6">
    <source>
        <dbReference type="ARBA" id="ARBA00022837"/>
    </source>
</evidence>
<dbReference type="Gene3D" id="2.160.20.10">
    <property type="entry name" value="Single-stranded right-handed beta-helix, Pectin lyase-like"/>
    <property type="match status" value="1"/>
</dbReference>
<dbReference type="SUPFAM" id="SSF49785">
    <property type="entry name" value="Galactose-binding domain-like"/>
    <property type="match status" value="1"/>
</dbReference>
<comment type="subcellular location">
    <subcellularLocation>
        <location evidence="2">Secreted</location>
    </subcellularLocation>
</comment>
<evidence type="ECO:0000256" key="4">
    <source>
        <dbReference type="ARBA" id="ARBA00022723"/>
    </source>
</evidence>
<dbReference type="GO" id="GO:0046872">
    <property type="term" value="F:metal ion binding"/>
    <property type="evidence" value="ECO:0007669"/>
    <property type="project" value="UniProtKB-KW"/>
</dbReference>
<reference evidence="11 12" key="1">
    <citation type="submission" date="2019-05" db="EMBL/GenBank/DDBJ databases">
        <title>Draft genome sequence of Nonomuraea zeae DSM 100528.</title>
        <authorList>
            <person name="Saricaoglu S."/>
            <person name="Isik K."/>
        </authorList>
    </citation>
    <scope>NUCLEOTIDE SEQUENCE [LARGE SCALE GENOMIC DNA]</scope>
    <source>
        <strain evidence="11 12">DSM 100528</strain>
    </source>
</reference>
<comment type="cofactor">
    <cofactor evidence="1">
        <name>Ca(2+)</name>
        <dbReference type="ChEBI" id="CHEBI:29108"/>
    </cofactor>
</comment>
<dbReference type="OrthoDB" id="9762467at2"/>
<evidence type="ECO:0000313" key="11">
    <source>
        <dbReference type="EMBL" id="TMR22268.1"/>
    </source>
</evidence>
<dbReference type="Pfam" id="PF03422">
    <property type="entry name" value="CBM_6"/>
    <property type="match status" value="1"/>
</dbReference>
<evidence type="ECO:0000256" key="3">
    <source>
        <dbReference type="ARBA" id="ARBA00022525"/>
    </source>
</evidence>
<evidence type="ECO:0000313" key="12">
    <source>
        <dbReference type="Proteomes" id="UP000306628"/>
    </source>
</evidence>
<dbReference type="InterPro" id="IPR005084">
    <property type="entry name" value="CBM6"/>
</dbReference>
<keyword evidence="7" id="KW-0456">Lyase</keyword>
<accession>A0A5S4FNN0</accession>
<dbReference type="EMBL" id="VCKX01000279">
    <property type="protein sequence ID" value="TMR22268.1"/>
    <property type="molecule type" value="Genomic_DNA"/>
</dbReference>
<dbReference type="InterPro" id="IPR053868">
    <property type="entry name" value="Pel9A-like_beta_helix"/>
</dbReference>
<dbReference type="PANTHER" id="PTHR40088">
    <property type="entry name" value="PECTATE LYASE (EUROFUNG)"/>
    <property type="match status" value="1"/>
</dbReference>
<comment type="similarity">
    <text evidence="8">Belongs to the polysaccharide lyase 9 family.</text>
</comment>
<feature type="chain" id="PRO_5024391937" evidence="9">
    <location>
        <begin position="28"/>
        <end position="525"/>
    </location>
</feature>
<dbReference type="SUPFAM" id="SSF51126">
    <property type="entry name" value="Pectin lyase-like"/>
    <property type="match status" value="1"/>
</dbReference>
<dbReference type="Proteomes" id="UP000306628">
    <property type="component" value="Unassembled WGS sequence"/>
</dbReference>
<evidence type="ECO:0000256" key="5">
    <source>
        <dbReference type="ARBA" id="ARBA00022729"/>
    </source>
</evidence>
<dbReference type="Pfam" id="PF07602">
    <property type="entry name" value="DUF1565"/>
    <property type="match status" value="1"/>
</dbReference>
<comment type="caution">
    <text evidence="11">The sequence shown here is derived from an EMBL/GenBank/DDBJ whole genome shotgun (WGS) entry which is preliminary data.</text>
</comment>
<organism evidence="11 12">
    <name type="scientific">Nonomuraea zeae</name>
    <dbReference type="NCBI Taxonomy" id="1642303"/>
    <lineage>
        <taxon>Bacteria</taxon>
        <taxon>Bacillati</taxon>
        <taxon>Actinomycetota</taxon>
        <taxon>Actinomycetes</taxon>
        <taxon>Streptosporangiales</taxon>
        <taxon>Streptosporangiaceae</taxon>
        <taxon>Nonomuraea</taxon>
    </lineage>
</organism>
<keyword evidence="6" id="KW-0106">Calcium</keyword>
<proteinExistence type="inferred from homology"/>
<evidence type="ECO:0000256" key="9">
    <source>
        <dbReference type="SAM" id="SignalP"/>
    </source>
</evidence>
<dbReference type="RefSeq" id="WP_138696853.1">
    <property type="nucleotide sequence ID" value="NZ_JBHSAZ010000089.1"/>
</dbReference>
<dbReference type="InterPro" id="IPR011050">
    <property type="entry name" value="Pectin_lyase_fold/virulence"/>
</dbReference>
<gene>
    <name evidence="11" type="ORF">ETD85_49730</name>
</gene>
<dbReference type="InterPro" id="IPR017868">
    <property type="entry name" value="Filamin/ABP280_repeat-like"/>
</dbReference>
<dbReference type="InterPro" id="IPR052052">
    <property type="entry name" value="Polysaccharide_Lyase_9"/>
</dbReference>
<evidence type="ECO:0000256" key="1">
    <source>
        <dbReference type="ARBA" id="ARBA00001913"/>
    </source>
</evidence>
<keyword evidence="12" id="KW-1185">Reference proteome</keyword>
<dbReference type="AlphaFoldDB" id="A0A5S4FNN0"/>
<dbReference type="PANTHER" id="PTHR40088:SF1">
    <property type="entry name" value="PECTATE LYASE PEL9"/>
    <property type="match status" value="1"/>
</dbReference>
<dbReference type="InterPro" id="IPR012334">
    <property type="entry name" value="Pectin_lyas_fold"/>
</dbReference>
<dbReference type="InterPro" id="IPR006626">
    <property type="entry name" value="PbH1"/>
</dbReference>
<evidence type="ECO:0000256" key="2">
    <source>
        <dbReference type="ARBA" id="ARBA00004613"/>
    </source>
</evidence>
<feature type="domain" description="CBM6" evidence="10">
    <location>
        <begin position="30"/>
        <end position="154"/>
    </location>
</feature>
<keyword evidence="5 9" id="KW-0732">Signal</keyword>
<dbReference type="PROSITE" id="PS50194">
    <property type="entry name" value="FILAMIN_REPEAT"/>
    <property type="match status" value="1"/>
</dbReference>
<keyword evidence="4" id="KW-0479">Metal-binding</keyword>
<feature type="signal peptide" evidence="9">
    <location>
        <begin position="1"/>
        <end position="27"/>
    </location>
</feature>
<dbReference type="InterPro" id="IPR008979">
    <property type="entry name" value="Galactose-bd-like_sf"/>
</dbReference>
<keyword evidence="3" id="KW-0964">Secreted</keyword>
<evidence type="ECO:0000256" key="7">
    <source>
        <dbReference type="ARBA" id="ARBA00023239"/>
    </source>
</evidence>
<evidence type="ECO:0000259" key="10">
    <source>
        <dbReference type="PROSITE" id="PS51175"/>
    </source>
</evidence>